<dbReference type="PRINTS" id="PR00080">
    <property type="entry name" value="SDRFAMILY"/>
</dbReference>
<dbReference type="InterPro" id="IPR002347">
    <property type="entry name" value="SDR_fam"/>
</dbReference>
<comment type="caution">
    <text evidence="4">The sequence shown here is derived from an EMBL/GenBank/DDBJ whole genome shotgun (WGS) entry which is preliminary data.</text>
</comment>
<dbReference type="AlphaFoldDB" id="A0A1Q4I2L1"/>
<organism evidence="4 5">
    <name type="scientific">Mycobacterium paraffinicum</name>
    <dbReference type="NCBI Taxonomy" id="53378"/>
    <lineage>
        <taxon>Bacteria</taxon>
        <taxon>Bacillati</taxon>
        <taxon>Actinomycetota</taxon>
        <taxon>Actinomycetes</taxon>
        <taxon>Mycobacteriales</taxon>
        <taxon>Mycobacteriaceae</taxon>
        <taxon>Mycobacterium</taxon>
    </lineage>
</organism>
<dbReference type="PRINTS" id="PR00081">
    <property type="entry name" value="GDHRDH"/>
</dbReference>
<dbReference type="RefSeq" id="WP_073870375.1">
    <property type="nucleotide sequence ID" value="NZ_MPNT01000001.1"/>
</dbReference>
<evidence type="ECO:0000256" key="1">
    <source>
        <dbReference type="ARBA" id="ARBA00006484"/>
    </source>
</evidence>
<comment type="similarity">
    <text evidence="1 3">Belongs to the short-chain dehydrogenases/reductases (SDR) family.</text>
</comment>
<dbReference type="InterPro" id="IPR051687">
    <property type="entry name" value="Peroxisomal_Beta-Oxidation"/>
</dbReference>
<dbReference type="GO" id="GO:0016491">
    <property type="term" value="F:oxidoreductase activity"/>
    <property type="evidence" value="ECO:0007669"/>
    <property type="project" value="UniProtKB-KW"/>
</dbReference>
<proteinExistence type="inferred from homology"/>
<dbReference type="InterPro" id="IPR036291">
    <property type="entry name" value="NAD(P)-bd_dom_sf"/>
</dbReference>
<dbReference type="Pfam" id="PF00106">
    <property type="entry name" value="adh_short"/>
    <property type="match status" value="1"/>
</dbReference>
<evidence type="ECO:0000256" key="2">
    <source>
        <dbReference type="ARBA" id="ARBA00023002"/>
    </source>
</evidence>
<accession>A0A1Q4I2L1</accession>
<dbReference type="EMBL" id="MPNT01000001">
    <property type="protein sequence ID" value="OJZ76120.1"/>
    <property type="molecule type" value="Genomic_DNA"/>
</dbReference>
<dbReference type="PROSITE" id="PS00061">
    <property type="entry name" value="ADH_SHORT"/>
    <property type="match status" value="1"/>
</dbReference>
<gene>
    <name evidence="4" type="ORF">BRW65_01425</name>
</gene>
<protein>
    <submittedName>
        <fullName evidence="4">3-oxoacyl-ACP reductase</fullName>
    </submittedName>
</protein>
<keyword evidence="2" id="KW-0560">Oxidoreductase</keyword>
<evidence type="ECO:0000313" key="5">
    <source>
        <dbReference type="Proteomes" id="UP000186438"/>
    </source>
</evidence>
<dbReference type="PANTHER" id="PTHR45024">
    <property type="entry name" value="DEHYDROGENASES, SHORT CHAIN"/>
    <property type="match status" value="1"/>
</dbReference>
<dbReference type="PANTHER" id="PTHR45024:SF2">
    <property type="entry name" value="SCP2 DOMAIN-CONTAINING PROTEIN"/>
    <property type="match status" value="1"/>
</dbReference>
<reference evidence="4 5" key="1">
    <citation type="submission" date="2016-11" db="EMBL/GenBank/DDBJ databases">
        <title>Genome sequences of unsequenced Mycobacteria.</title>
        <authorList>
            <person name="Greninger A.L."/>
            <person name="Fang F."/>
            <person name="Jerome K.R."/>
        </authorList>
    </citation>
    <scope>NUCLEOTIDE SEQUENCE [LARGE SCALE GENOMIC DNA]</scope>
    <source>
        <strain evidence="4 5">M11</strain>
    </source>
</reference>
<evidence type="ECO:0000256" key="3">
    <source>
        <dbReference type="RuleBase" id="RU000363"/>
    </source>
</evidence>
<dbReference type="Gene3D" id="3.40.50.720">
    <property type="entry name" value="NAD(P)-binding Rossmann-like Domain"/>
    <property type="match status" value="1"/>
</dbReference>
<dbReference type="STRING" id="53378.BRW65_01425"/>
<dbReference type="InterPro" id="IPR020904">
    <property type="entry name" value="Sc_DH/Rdtase_CS"/>
</dbReference>
<name>A0A1Q4I2L1_9MYCO</name>
<keyword evidence="5" id="KW-1185">Reference proteome</keyword>
<sequence length="316" mass="33153">MSASAQDLSGRVAIVTGAGQGLGKAEALQLAQLGATVIVNDVAPRDGGPSHADAVVREITDAGGTAVGHHADVGDFEAAKGLIEAATKQFGRLDILVNNAGILRDRMIFNMNADEWDAVVRVHLTGHFNTTRWATNYWRALAKERGEPVEAAIVNTSSEAYLNGSPGQPNYAAAKGGIVALTLTTSRGCGSFGVRANAVCPRAQTDMTAPLFGSAVPDDDAMFHPNQVAPLVAWLASPSARGVSGHVFVAYGPMIVQLAPPTVARRWDAENGRWNFEEVSGALNGAFTEDTPNYSAEDVVALARPTWGKLGQLGPR</sequence>
<dbReference type="Proteomes" id="UP000186438">
    <property type="component" value="Unassembled WGS sequence"/>
</dbReference>
<evidence type="ECO:0000313" key="4">
    <source>
        <dbReference type="EMBL" id="OJZ76120.1"/>
    </source>
</evidence>
<dbReference type="SUPFAM" id="SSF51735">
    <property type="entry name" value="NAD(P)-binding Rossmann-fold domains"/>
    <property type="match status" value="1"/>
</dbReference>